<organism evidence="4 5">
    <name type="scientific">Centaurea solstitialis</name>
    <name type="common">yellow star-thistle</name>
    <dbReference type="NCBI Taxonomy" id="347529"/>
    <lineage>
        <taxon>Eukaryota</taxon>
        <taxon>Viridiplantae</taxon>
        <taxon>Streptophyta</taxon>
        <taxon>Embryophyta</taxon>
        <taxon>Tracheophyta</taxon>
        <taxon>Spermatophyta</taxon>
        <taxon>Magnoliopsida</taxon>
        <taxon>eudicotyledons</taxon>
        <taxon>Gunneridae</taxon>
        <taxon>Pentapetalae</taxon>
        <taxon>asterids</taxon>
        <taxon>campanulids</taxon>
        <taxon>Asterales</taxon>
        <taxon>Asteraceae</taxon>
        <taxon>Carduoideae</taxon>
        <taxon>Cardueae</taxon>
        <taxon>Centaureinae</taxon>
        <taxon>Centaurea</taxon>
    </lineage>
</organism>
<keyword evidence="3" id="KW-1133">Transmembrane helix</keyword>
<keyword evidence="3" id="KW-0812">Transmembrane</keyword>
<keyword evidence="5" id="KW-1185">Reference proteome</keyword>
<comment type="caution">
    <text evidence="4">The sequence shown here is derived from an EMBL/GenBank/DDBJ whole genome shotgun (WGS) entry which is preliminary data.</text>
</comment>
<reference evidence="4" key="1">
    <citation type="submission" date="2023-03" db="EMBL/GenBank/DDBJ databases">
        <title>Chromosome-scale reference genome and RAD-based genetic map of yellow starthistle (Centaurea solstitialis) reveal putative structural variation and QTLs associated with invader traits.</title>
        <authorList>
            <person name="Reatini B."/>
            <person name="Cang F.A."/>
            <person name="Jiang Q."/>
            <person name="Mckibben M.T.W."/>
            <person name="Barker M.S."/>
            <person name="Rieseberg L.H."/>
            <person name="Dlugosch K.M."/>
        </authorList>
    </citation>
    <scope>NUCLEOTIDE SEQUENCE</scope>
    <source>
        <strain evidence="4">CAN-66</strain>
        <tissue evidence="4">Leaf</tissue>
    </source>
</reference>
<dbReference type="PANTHER" id="PTHR31503">
    <property type="entry name" value="VACUOLAR CALCIUM ION TRANSPORTER"/>
    <property type="match status" value="1"/>
</dbReference>
<name>A0AA38W405_9ASTR</name>
<keyword evidence="3" id="KW-0472">Membrane</keyword>
<evidence type="ECO:0000313" key="4">
    <source>
        <dbReference type="EMBL" id="KAJ9537890.1"/>
    </source>
</evidence>
<feature type="transmembrane region" description="Helical" evidence="3">
    <location>
        <begin position="44"/>
        <end position="68"/>
    </location>
</feature>
<dbReference type="GO" id="GO:0009705">
    <property type="term" value="C:plant-type vacuole membrane"/>
    <property type="evidence" value="ECO:0007669"/>
    <property type="project" value="TreeGrafter"/>
</dbReference>
<keyword evidence="2" id="KW-0406">Ion transport</keyword>
<protein>
    <submittedName>
        <fullName evidence="4">Uncharacterized protein</fullName>
    </submittedName>
</protein>
<gene>
    <name evidence="4" type="ORF">OSB04_030623</name>
</gene>
<sequence length="133" mass="14348">MISNISTVEITSLLRVGTVEVEVVDDGTTGSDYGLEVATCSAAIVTWLGFVLQHVVCAWMCFFCGGIVHPNKQQVFNKSNAVTSSGLLLMAVMGLLFLAVLHVTHTEMHFGKSELALSKFSSCIMLVAYASYH</sequence>
<evidence type="ECO:0000256" key="2">
    <source>
        <dbReference type="ARBA" id="ARBA00023065"/>
    </source>
</evidence>
<evidence type="ECO:0000313" key="5">
    <source>
        <dbReference type="Proteomes" id="UP001172457"/>
    </source>
</evidence>
<keyword evidence="1" id="KW-0813">Transport</keyword>
<dbReference type="EMBL" id="JARYMX010000008">
    <property type="protein sequence ID" value="KAJ9537890.1"/>
    <property type="molecule type" value="Genomic_DNA"/>
</dbReference>
<dbReference type="AlphaFoldDB" id="A0AA38W405"/>
<evidence type="ECO:0000256" key="1">
    <source>
        <dbReference type="ARBA" id="ARBA00022449"/>
    </source>
</evidence>
<dbReference type="GO" id="GO:0015369">
    <property type="term" value="F:calcium:proton antiporter activity"/>
    <property type="evidence" value="ECO:0007669"/>
    <property type="project" value="TreeGrafter"/>
</dbReference>
<accession>A0AA38W405</accession>
<keyword evidence="1" id="KW-0050">Antiport</keyword>
<proteinExistence type="predicted"/>
<dbReference type="GO" id="GO:0006874">
    <property type="term" value="P:intracellular calcium ion homeostasis"/>
    <property type="evidence" value="ECO:0007669"/>
    <property type="project" value="TreeGrafter"/>
</dbReference>
<feature type="transmembrane region" description="Helical" evidence="3">
    <location>
        <begin position="80"/>
        <end position="103"/>
    </location>
</feature>
<dbReference type="PANTHER" id="PTHR31503:SF48">
    <property type="entry name" value="VACUOLAR CATION_PROTON EXCHANGER 2"/>
    <property type="match status" value="1"/>
</dbReference>
<evidence type="ECO:0000256" key="3">
    <source>
        <dbReference type="SAM" id="Phobius"/>
    </source>
</evidence>
<dbReference type="Proteomes" id="UP001172457">
    <property type="component" value="Chromosome 8"/>
</dbReference>
<dbReference type="InterPro" id="IPR004713">
    <property type="entry name" value="CaH_exchang"/>
</dbReference>